<dbReference type="Pfam" id="PF13567">
    <property type="entry name" value="DUF4131"/>
    <property type="match status" value="1"/>
</dbReference>
<dbReference type="Pfam" id="PF03772">
    <property type="entry name" value="Competence"/>
    <property type="match status" value="1"/>
</dbReference>
<keyword evidence="9" id="KW-1185">Reference proteome</keyword>
<dbReference type="SMART" id="SM00849">
    <property type="entry name" value="Lactamase_B"/>
    <property type="match status" value="1"/>
</dbReference>
<feature type="transmembrane region" description="Helical" evidence="6">
    <location>
        <begin position="465"/>
        <end position="488"/>
    </location>
</feature>
<feature type="transmembrane region" description="Helical" evidence="6">
    <location>
        <begin position="426"/>
        <end position="453"/>
    </location>
</feature>
<feature type="transmembrane region" description="Helical" evidence="6">
    <location>
        <begin position="268"/>
        <end position="287"/>
    </location>
</feature>
<feature type="transmembrane region" description="Helical" evidence="6">
    <location>
        <begin position="30"/>
        <end position="46"/>
    </location>
</feature>
<keyword evidence="3 6" id="KW-0812">Transmembrane</keyword>
<dbReference type="InterPro" id="IPR001279">
    <property type="entry name" value="Metallo-B-lactamas"/>
</dbReference>
<dbReference type="Gene3D" id="3.60.15.10">
    <property type="entry name" value="Ribonuclease Z/Hydroxyacylglutathione hydrolase-like"/>
    <property type="match status" value="1"/>
</dbReference>
<dbReference type="InterPro" id="IPR004477">
    <property type="entry name" value="ComEC_N"/>
</dbReference>
<evidence type="ECO:0000313" key="8">
    <source>
        <dbReference type="EMBL" id="MBQ0936952.1"/>
    </source>
</evidence>
<dbReference type="NCBIfam" id="TIGR00361">
    <property type="entry name" value="ComEC_Rec2"/>
    <property type="match status" value="1"/>
</dbReference>
<name>A0ABS5E0N7_9BURK</name>
<keyword evidence="4 6" id="KW-1133">Transmembrane helix</keyword>
<dbReference type="InterPro" id="IPR052159">
    <property type="entry name" value="Competence_DNA_uptake"/>
</dbReference>
<sequence length="812" mass="87757">MLSLVALAALGGCFAQLTQARCWSGPWAQAGMLLGAWLWAVALWAWRRWRSGGAQALAVLCMVVGTALLAWGQTEVRAIARLQAVLQPELEGQELLLVGKVVDMPQVTADGVQFVFEVEQAQDLAAPSAVVQVPQRLWLTWRRGWQEDALLAGPPEALQAGERWQLPVRLKRPHGVMNPGGFDAELWLFERQLGAVGAVRAPSALPARLLATASLWDAPIEQARQALRDRVLLAVPDAQAAAVLAALSVGDQAAIEGPQWEVFRRTGIAHLISISGLHITLFAWMASRAVGWGWRRSARLCLWWPAPLAARWGGVLLAVGYALLAGWGVPAQRTVGMLALGAGLKSLGVNWPGWLLALWVAVGVVMCDPWALLAPGFWLSFGAVCLLMLSSPEPPPLAEAEASPEPPLGWAQRLRRSMAQAWHTQWVASLGLAPLSLILFNQVSLVGFVANLFAVPWVTLVVTPLALLGMLWSGFWCLAAWAVAPLLWALGHLAQWGGAGWVAADAPWWAVGLGLIGALGVVWPGHWPRRVLAGLLMLPLLMPPLNKPEPGQFELLALDVGQGSAVLVRTAHHALLHDTGPKFARDADAGQRIVLPLLRAQGIRQLDELILSHRDTDHVGGADAVLEGLPVLQMRSSLEPSHGLRRKAARHLPCEAGQHWLWDGVRFEVLHPQPGPPAPLARPNTVSCVLKVTDAQGRSALLTGDIEAEQEALLLAHSAHLLPAEVLVVPHHGSQTSSTAAFLQAVRPRVAIIQVAYRSRFGHPHPAVLARYAQAGIPVVRSDHCGAWVWGAEGGACTRVVRQRYWHWQAQP</sequence>
<proteinExistence type="predicted"/>
<accession>A0ABS5E0N7</accession>
<dbReference type="NCBIfam" id="TIGR00360">
    <property type="entry name" value="ComEC_N-term"/>
    <property type="match status" value="1"/>
</dbReference>
<dbReference type="RefSeq" id="WP_210810352.1">
    <property type="nucleotide sequence ID" value="NZ_JAGQDG010000006.1"/>
</dbReference>
<dbReference type="InterPro" id="IPR025405">
    <property type="entry name" value="DUF4131"/>
</dbReference>
<organism evidence="8 9">
    <name type="scientific">Ideonella paludis</name>
    <dbReference type="NCBI Taxonomy" id="1233411"/>
    <lineage>
        <taxon>Bacteria</taxon>
        <taxon>Pseudomonadati</taxon>
        <taxon>Pseudomonadota</taxon>
        <taxon>Betaproteobacteria</taxon>
        <taxon>Burkholderiales</taxon>
        <taxon>Sphaerotilaceae</taxon>
        <taxon>Ideonella</taxon>
    </lineage>
</organism>
<evidence type="ECO:0000256" key="1">
    <source>
        <dbReference type="ARBA" id="ARBA00004651"/>
    </source>
</evidence>
<dbReference type="InterPro" id="IPR035681">
    <property type="entry name" value="ComA-like_MBL"/>
</dbReference>
<dbReference type="EMBL" id="JAGQDG010000006">
    <property type="protein sequence ID" value="MBQ0936952.1"/>
    <property type="molecule type" value="Genomic_DNA"/>
</dbReference>
<dbReference type="InterPro" id="IPR036866">
    <property type="entry name" value="RibonucZ/Hydroxyglut_hydro"/>
</dbReference>
<evidence type="ECO:0000313" key="9">
    <source>
        <dbReference type="Proteomes" id="UP000672097"/>
    </source>
</evidence>
<feature type="transmembrane region" description="Helical" evidence="6">
    <location>
        <begin position="349"/>
        <end position="367"/>
    </location>
</feature>
<feature type="transmembrane region" description="Helical" evidence="6">
    <location>
        <begin position="53"/>
        <end position="72"/>
    </location>
</feature>
<comment type="caution">
    <text evidence="8">The sequence shown here is derived from an EMBL/GenBank/DDBJ whole genome shotgun (WGS) entry which is preliminary data.</text>
</comment>
<evidence type="ECO:0000256" key="2">
    <source>
        <dbReference type="ARBA" id="ARBA00022475"/>
    </source>
</evidence>
<dbReference type="SUPFAM" id="SSF56281">
    <property type="entry name" value="Metallo-hydrolase/oxidoreductase"/>
    <property type="match status" value="1"/>
</dbReference>
<dbReference type="CDD" id="cd07731">
    <property type="entry name" value="ComA-like_MBL-fold"/>
    <property type="match status" value="1"/>
</dbReference>
<dbReference type="PANTHER" id="PTHR30619:SF1">
    <property type="entry name" value="RECOMBINATION PROTEIN 2"/>
    <property type="match status" value="1"/>
</dbReference>
<comment type="subcellular location">
    <subcellularLocation>
        <location evidence="1">Cell membrane</location>
        <topology evidence="1">Multi-pass membrane protein</topology>
    </subcellularLocation>
</comment>
<feature type="transmembrane region" description="Helical" evidence="6">
    <location>
        <begin position="508"/>
        <end position="527"/>
    </location>
</feature>
<gene>
    <name evidence="8" type="ORF">KAK11_16615</name>
</gene>
<keyword evidence="2" id="KW-1003">Cell membrane</keyword>
<feature type="transmembrane region" description="Helical" evidence="6">
    <location>
        <begin position="308"/>
        <end position="329"/>
    </location>
</feature>
<feature type="domain" description="Metallo-beta-lactamase" evidence="7">
    <location>
        <begin position="562"/>
        <end position="757"/>
    </location>
</feature>
<dbReference type="Proteomes" id="UP000672097">
    <property type="component" value="Unassembled WGS sequence"/>
</dbReference>
<evidence type="ECO:0000259" key="7">
    <source>
        <dbReference type="SMART" id="SM00849"/>
    </source>
</evidence>
<keyword evidence="5 6" id="KW-0472">Membrane</keyword>
<evidence type="ECO:0000256" key="3">
    <source>
        <dbReference type="ARBA" id="ARBA00022692"/>
    </source>
</evidence>
<evidence type="ECO:0000256" key="5">
    <source>
        <dbReference type="ARBA" id="ARBA00023136"/>
    </source>
</evidence>
<dbReference type="PANTHER" id="PTHR30619">
    <property type="entry name" value="DNA INTERNALIZATION/COMPETENCE PROTEIN COMEC/REC2"/>
    <property type="match status" value="1"/>
</dbReference>
<dbReference type="Pfam" id="PF00753">
    <property type="entry name" value="Lactamase_B"/>
    <property type="match status" value="1"/>
</dbReference>
<evidence type="ECO:0000256" key="4">
    <source>
        <dbReference type="ARBA" id="ARBA00022989"/>
    </source>
</evidence>
<dbReference type="InterPro" id="IPR004797">
    <property type="entry name" value="Competence_ComEC/Rec2"/>
</dbReference>
<reference evidence="8 9" key="1">
    <citation type="submission" date="2021-04" db="EMBL/GenBank/DDBJ databases">
        <title>The genome sequence of type strain Ideonella paludis KCTC 32238.</title>
        <authorList>
            <person name="Liu Y."/>
        </authorList>
    </citation>
    <scope>NUCLEOTIDE SEQUENCE [LARGE SCALE GENOMIC DNA]</scope>
    <source>
        <strain evidence="8 9">KCTC 32238</strain>
    </source>
</reference>
<protein>
    <submittedName>
        <fullName evidence="8">DNA internalization-related competence protein ComEC/Rec2</fullName>
    </submittedName>
</protein>
<evidence type="ECO:0000256" key="6">
    <source>
        <dbReference type="SAM" id="Phobius"/>
    </source>
</evidence>